<evidence type="ECO:0000313" key="4">
    <source>
        <dbReference type="EMBL" id="CAI0397084.1"/>
    </source>
</evidence>
<dbReference type="Proteomes" id="UP001154282">
    <property type="component" value="Unassembled WGS sequence"/>
</dbReference>
<dbReference type="Pfam" id="PF25500">
    <property type="entry name" value="DUF7913"/>
    <property type="match status" value="1"/>
</dbReference>
<feature type="compositionally biased region" description="Polar residues" evidence="1">
    <location>
        <begin position="186"/>
        <end position="196"/>
    </location>
</feature>
<comment type="caution">
    <text evidence="4">The sequence shown here is derived from an EMBL/GenBank/DDBJ whole genome shotgun (WGS) entry which is preliminary data.</text>
</comment>
<evidence type="ECO:0000313" key="5">
    <source>
        <dbReference type="Proteomes" id="UP001154282"/>
    </source>
</evidence>
<sequence>MGECPCGWIMEGTEVCQTEDAILALFENLVDLKLPAKSGSGFTPSLAHEEDIAKQVHAVVLLYNYYHRRQHPELNFMNFESFCKLAVMLRPNLLPYMKLTRCSNDTVLVDRENQLSLTEKKVMDACSIATSLDASKEAPAVNGSAVSRVAVLLVDSTKKKALLQFGSITDGVWSAVEKDVEVVDQSKGTSGDSNQANKKRRVIKGPPPKREESTAEVDLKKAAMLAVNEATGIGQDDLCFLESHIVYSASKENTGMRFYISQYTQAENNNSLCQVPIQDLIKSLQGPLFSKTSYGWIITPVVEYFHLLPFAQILADWMNSACDHSSGMISKSSEKNDHSSTNSSVLMQKDENVNSETSAHHPETEKQNENDESSRISPANLNAPQNMEVDPLPVIYSQNKDVGANIANAKPVNHKVVGAVHKSSNDLIISDKDCRIVQVEKPNALMTQEIDKGRGRNVIVSAANCNHMEVNASSDIKSGKKDICANVANAIKPANPEIEDSVLKSSKSLTVSNKVEKPSTQVITEDICRNVVIIDQNCNNIAVDPDAKPAVHHLPLVEYSCSVQDIEKMFSIIASKDKELSEAALKVLLRKRDQLSFQQRDIEDQIVQYDKKIQRILDGGDDMALKIECFLELVNNTSFLRTVNRKNQPSAQSNEMVTMLGHEEDNSHTPCVALDNVCYKNNWILPTYRLLSVNGGFVASVIVKGDQTEWSSTGGEVCVDPREARESVAAQILEKICNSSTTTITTAIEH</sequence>
<feature type="domain" description="DUF7915" evidence="3">
    <location>
        <begin position="169"/>
        <end position="319"/>
    </location>
</feature>
<feature type="region of interest" description="Disordered" evidence="1">
    <location>
        <begin position="184"/>
        <end position="215"/>
    </location>
</feature>
<feature type="compositionally biased region" description="Basic and acidic residues" evidence="1">
    <location>
        <begin position="352"/>
        <end position="374"/>
    </location>
</feature>
<dbReference type="SUPFAM" id="SSF54768">
    <property type="entry name" value="dsRNA-binding domain-like"/>
    <property type="match status" value="1"/>
</dbReference>
<reference evidence="4" key="1">
    <citation type="submission" date="2022-08" db="EMBL/GenBank/DDBJ databases">
        <authorList>
            <person name="Gutierrez-Valencia J."/>
        </authorList>
    </citation>
    <scope>NUCLEOTIDE SEQUENCE</scope>
</reference>
<accession>A0AAV0IIY3</accession>
<feature type="region of interest" description="Disordered" evidence="1">
    <location>
        <begin position="352"/>
        <end position="386"/>
    </location>
</feature>
<gene>
    <name evidence="4" type="ORF">LITE_LOCUS9409</name>
</gene>
<organism evidence="4 5">
    <name type="scientific">Linum tenue</name>
    <dbReference type="NCBI Taxonomy" id="586396"/>
    <lineage>
        <taxon>Eukaryota</taxon>
        <taxon>Viridiplantae</taxon>
        <taxon>Streptophyta</taxon>
        <taxon>Embryophyta</taxon>
        <taxon>Tracheophyta</taxon>
        <taxon>Spermatophyta</taxon>
        <taxon>Magnoliopsida</taxon>
        <taxon>eudicotyledons</taxon>
        <taxon>Gunneridae</taxon>
        <taxon>Pentapetalae</taxon>
        <taxon>rosids</taxon>
        <taxon>fabids</taxon>
        <taxon>Malpighiales</taxon>
        <taxon>Linaceae</taxon>
        <taxon>Linum</taxon>
    </lineage>
</organism>
<dbReference type="Pfam" id="PF25502">
    <property type="entry name" value="DUF7915"/>
    <property type="match status" value="1"/>
</dbReference>
<feature type="compositionally biased region" description="Polar residues" evidence="1">
    <location>
        <begin position="375"/>
        <end position="385"/>
    </location>
</feature>
<feature type="domain" description="DUF7913" evidence="2">
    <location>
        <begin position="14"/>
        <end position="133"/>
    </location>
</feature>
<dbReference type="EMBL" id="CAMGYJ010000004">
    <property type="protein sequence ID" value="CAI0397084.1"/>
    <property type="molecule type" value="Genomic_DNA"/>
</dbReference>
<evidence type="ECO:0000259" key="3">
    <source>
        <dbReference type="Pfam" id="PF25502"/>
    </source>
</evidence>
<keyword evidence="5" id="KW-1185">Reference proteome</keyword>
<dbReference type="InterPro" id="IPR057235">
    <property type="entry name" value="DUF7913"/>
</dbReference>
<dbReference type="PANTHER" id="PTHR33913">
    <property type="entry name" value="ALEURONE LAYER MORPHOGENESIS PROTEIN"/>
    <property type="match status" value="1"/>
</dbReference>
<name>A0AAV0IIY3_9ROSI</name>
<protein>
    <submittedName>
        <fullName evidence="4">Uncharacterized protein</fullName>
    </submittedName>
</protein>
<dbReference type="AlphaFoldDB" id="A0AAV0IIY3"/>
<evidence type="ECO:0000259" key="2">
    <source>
        <dbReference type="Pfam" id="PF25500"/>
    </source>
</evidence>
<proteinExistence type="predicted"/>
<evidence type="ECO:0000256" key="1">
    <source>
        <dbReference type="SAM" id="MobiDB-lite"/>
    </source>
</evidence>
<dbReference type="PANTHER" id="PTHR33913:SF1">
    <property type="entry name" value="DRBM DOMAIN-CONTAINING PROTEIN"/>
    <property type="match status" value="1"/>
</dbReference>
<dbReference type="InterPro" id="IPR057237">
    <property type="entry name" value="DUF7915"/>
</dbReference>
<feature type="region of interest" description="Disordered" evidence="1">
    <location>
        <begin position="326"/>
        <end position="345"/>
    </location>
</feature>